<feature type="compositionally biased region" description="Basic and acidic residues" evidence="1">
    <location>
        <begin position="42"/>
        <end position="52"/>
    </location>
</feature>
<dbReference type="Proteomes" id="UP000201728">
    <property type="component" value="Chromosome"/>
</dbReference>
<evidence type="ECO:0000313" key="3">
    <source>
        <dbReference type="Proteomes" id="UP000201728"/>
    </source>
</evidence>
<dbReference type="KEGG" id="lcd:clem_03085"/>
<dbReference type="OrthoDB" id="73307at2"/>
<proteinExistence type="predicted"/>
<evidence type="ECO:0000256" key="1">
    <source>
        <dbReference type="SAM" id="MobiDB-lite"/>
    </source>
</evidence>
<reference evidence="3" key="1">
    <citation type="submission" date="2016-07" db="EMBL/GenBank/DDBJ databases">
        <authorList>
            <person name="Florea S."/>
            <person name="Webb J.S."/>
            <person name="Jaromczyk J."/>
            <person name="Schardl C.L."/>
        </authorList>
    </citation>
    <scope>NUCLEOTIDE SEQUENCE [LARGE SCALE GENOMIC DNA]</scope>
    <source>
        <strain evidence="3">CDC-D5610</strain>
    </source>
</reference>
<dbReference type="InterPro" id="IPR037205">
    <property type="entry name" value="ChaB_sf"/>
</dbReference>
<sequence length="77" mass="9153">MPYHKISELPDSVKDNLPKHAQEIYKEAYNSAWEQYDEPDERQEGRSREETSHAVAWSAVKNEYKKNDDGKWVKKEN</sequence>
<keyword evidence="3" id="KW-1185">Reference proteome</keyword>
<organism evidence="2 3">
    <name type="scientific">Legionella clemsonensis</name>
    <dbReference type="NCBI Taxonomy" id="1867846"/>
    <lineage>
        <taxon>Bacteria</taxon>
        <taxon>Pseudomonadati</taxon>
        <taxon>Pseudomonadota</taxon>
        <taxon>Gammaproteobacteria</taxon>
        <taxon>Legionellales</taxon>
        <taxon>Legionellaceae</taxon>
        <taxon>Legionella</taxon>
    </lineage>
</organism>
<protein>
    <submittedName>
        <fullName evidence="2">Cation transport regulator ChaB</fullName>
    </submittedName>
</protein>
<evidence type="ECO:0000313" key="2">
    <source>
        <dbReference type="EMBL" id="ASQ45175.1"/>
    </source>
</evidence>
<name>A0A222P064_9GAMM</name>
<dbReference type="AlphaFoldDB" id="A0A222P064"/>
<feature type="region of interest" description="Disordered" evidence="1">
    <location>
        <begin position="32"/>
        <end position="54"/>
    </location>
</feature>
<dbReference type="EMBL" id="CP016397">
    <property type="protein sequence ID" value="ASQ45175.1"/>
    <property type="molecule type" value="Genomic_DNA"/>
</dbReference>
<dbReference type="InterPro" id="IPR009317">
    <property type="entry name" value="ChaB"/>
</dbReference>
<dbReference type="Pfam" id="PF06150">
    <property type="entry name" value="ChaB"/>
    <property type="match status" value="1"/>
</dbReference>
<dbReference type="Gene3D" id="1.10.1740.70">
    <property type="entry name" value="ChaB"/>
    <property type="match status" value="1"/>
</dbReference>
<dbReference type="RefSeq" id="WP_094090259.1">
    <property type="nucleotide sequence ID" value="NZ_CP016397.1"/>
</dbReference>
<gene>
    <name evidence="2" type="primary">chaB</name>
    <name evidence="2" type="ORF">clem_03085</name>
</gene>
<dbReference type="SUPFAM" id="SSF140376">
    <property type="entry name" value="ChaB-like"/>
    <property type="match status" value="1"/>
</dbReference>
<accession>A0A222P064</accession>